<dbReference type="AlphaFoldDB" id="A0A5N0VH35"/>
<dbReference type="Proteomes" id="UP000319769">
    <property type="component" value="Unassembled WGS sequence"/>
</dbReference>
<evidence type="ECO:0000259" key="1">
    <source>
        <dbReference type="Pfam" id="PF21806"/>
    </source>
</evidence>
<name>A0A5N0VH35_9PSEU</name>
<dbReference type="InterPro" id="IPR049244">
    <property type="entry name" value="DUF6879"/>
</dbReference>
<protein>
    <recommendedName>
        <fullName evidence="1">DUF6879 domain-containing protein</fullName>
    </recommendedName>
</protein>
<gene>
    <name evidence="2" type="ORF">FPZ12_006875</name>
</gene>
<feature type="domain" description="DUF6879" evidence="1">
    <location>
        <begin position="8"/>
        <end position="168"/>
    </location>
</feature>
<sequence>MAVSNETAAALFSDFERSAFRLETLQTYTIPRDQPSYERFLAGEPKPAEYNASWETTVRQHVAAGKTMQRVKVVRRPFTDYTRYMFAWALPGNVAAGEDYLILDLTDRRVDLPDQDFWLFDDTTVLLLHYNADGTLRDRDLADQADVDQYRRWRDLALAEAVPFGEYRDRA</sequence>
<comment type="caution">
    <text evidence="2">The sequence shown here is derived from an EMBL/GenBank/DDBJ whole genome shotgun (WGS) entry which is preliminary data.</text>
</comment>
<dbReference type="EMBL" id="VMNW02000006">
    <property type="protein sequence ID" value="KAA9164968.1"/>
    <property type="molecule type" value="Genomic_DNA"/>
</dbReference>
<reference evidence="2" key="1">
    <citation type="submission" date="2019-09" db="EMBL/GenBank/DDBJ databases">
        <authorList>
            <person name="Teo W.F.A."/>
            <person name="Duangmal K."/>
        </authorList>
    </citation>
    <scope>NUCLEOTIDE SEQUENCE [LARGE SCALE GENOMIC DNA]</scope>
    <source>
        <strain evidence="2">K81G1</strain>
    </source>
</reference>
<organism evidence="2 3">
    <name type="scientific">Amycolatopsis acidicola</name>
    <dbReference type="NCBI Taxonomy" id="2596893"/>
    <lineage>
        <taxon>Bacteria</taxon>
        <taxon>Bacillati</taxon>
        <taxon>Actinomycetota</taxon>
        <taxon>Actinomycetes</taxon>
        <taxon>Pseudonocardiales</taxon>
        <taxon>Pseudonocardiaceae</taxon>
        <taxon>Amycolatopsis</taxon>
    </lineage>
</organism>
<evidence type="ECO:0000313" key="3">
    <source>
        <dbReference type="Proteomes" id="UP000319769"/>
    </source>
</evidence>
<evidence type="ECO:0000313" key="2">
    <source>
        <dbReference type="EMBL" id="KAA9164968.1"/>
    </source>
</evidence>
<accession>A0A5N0VH35</accession>
<dbReference type="RefSeq" id="WP_144746647.1">
    <property type="nucleotide sequence ID" value="NZ_VMNW02000006.1"/>
</dbReference>
<proteinExistence type="predicted"/>
<dbReference type="Pfam" id="PF21806">
    <property type="entry name" value="DUF6879"/>
    <property type="match status" value="1"/>
</dbReference>
<keyword evidence="3" id="KW-1185">Reference proteome</keyword>
<dbReference type="OrthoDB" id="3821358at2"/>